<dbReference type="EMBL" id="CP104562">
    <property type="protein sequence ID" value="UXH79113.1"/>
    <property type="molecule type" value="Genomic_DNA"/>
</dbReference>
<keyword evidence="13" id="KW-1185">Reference proteome</keyword>
<evidence type="ECO:0000259" key="10">
    <source>
        <dbReference type="Pfam" id="PF00924"/>
    </source>
</evidence>
<dbReference type="InterPro" id="IPR011066">
    <property type="entry name" value="MscS_channel_C_sf"/>
</dbReference>
<accession>A0ABY6B2H2</accession>
<dbReference type="PANTHER" id="PTHR30347">
    <property type="entry name" value="POTASSIUM CHANNEL RELATED"/>
    <property type="match status" value="1"/>
</dbReference>
<comment type="similarity">
    <text evidence="2">Belongs to the MscS (TC 1.A.23) family.</text>
</comment>
<feature type="compositionally biased region" description="Pro residues" evidence="7">
    <location>
        <begin position="854"/>
        <end position="866"/>
    </location>
</feature>
<feature type="transmembrane region" description="Helical" evidence="8">
    <location>
        <begin position="490"/>
        <end position="514"/>
    </location>
</feature>
<dbReference type="RefSeq" id="WP_261758932.1">
    <property type="nucleotide sequence ID" value="NZ_CP104562.2"/>
</dbReference>
<dbReference type="InterPro" id="IPR049278">
    <property type="entry name" value="MS_channel_C"/>
</dbReference>
<reference evidence="12" key="1">
    <citation type="submission" date="2022-10" db="EMBL/GenBank/DDBJ databases">
        <title>Characterization and whole genome sequencing of a new Roseateles species, isolated from fresh water.</title>
        <authorList>
            <person name="Guliayeva D.Y."/>
            <person name="Akhremchuk A.E."/>
            <person name="Sikolenko M.A."/>
            <person name="Valentovich L.N."/>
            <person name="Sidarenka A.V."/>
        </authorList>
    </citation>
    <scope>NUCLEOTIDE SEQUENCE</scope>
    <source>
        <strain evidence="12">BIM B-1768</strain>
    </source>
</reference>
<feature type="domain" description="Mechanosensitive ion channel MscS" evidence="10">
    <location>
        <begin position="665"/>
        <end position="730"/>
    </location>
</feature>
<feature type="transmembrane region" description="Helical" evidence="8">
    <location>
        <begin position="412"/>
        <end position="431"/>
    </location>
</feature>
<evidence type="ECO:0000256" key="7">
    <source>
        <dbReference type="SAM" id="MobiDB-lite"/>
    </source>
</evidence>
<sequence>MSFVTLLLIGLWLPAGIAVAASTSTSASTAHGVPLAASSSVATSTAASAVPVPLADILSRADRDQWVIDRIRRQLTRSDVSDGLTEGLAVLSKSVEDKRRTYTPDEIRQLPVIRLESLDRYWALDERRFQQWQAEAVRHLAPLAEDATVLNRIRLQWEATLAAQTQLPAALADRIAALLADLAEAEQGVSPRLARQIALGQEARELAGRIQTGRDAVGEVIGVADQRLFQRDLPPLWASAAVPRASAASAASATEVSESGLDLESSFAADYLAVSTLKIQATTVLQVSLLILMLWAARRSRRDAALTASAPSAMPPVDGATGHVPSSSLRPGRLLSRPLSAWVLLGMLVTLPLRTDAPLMTRELAVVIALVPALRLFPVSSLKDWSPMPQIVVMLYALKWLCLLALDNALLYRVLLLGLSILALAWLVYWLCTVHAGPLLGVGPLSPAWRALGWSAVAMLGAGALAQISGHVTLGQTLINGVFDLAYLGLLLHLAQSLLLALLQLVMGPAAASASRSPLWRTHAGQVGKLLGRGLQFAAKVGWLIYAASVLRLLRPVQSAVEAVLGHRFEVGEISISLGDLLVFALSVLLAYVSARLVRGLLRNRLNDNPALPRGAGNSIASLSYYAVLMLGFMVALSAAGFKVSQLALVFGALGVGIGFGLQGIVSNFVSGLVLMFERPIQPGDMIEIGDILGRVRHIGLRATVLRTADGADVVVPNGALLAGNLKNWTMFDRHRRIEVPISVSFGSDVAQVLTTLDAVARTTAGVAEDPPPAALFIGTGTSSLDFSLRVWTCDFDQWMTVRSGLLARVLEAFGEAGITIPFSQLDVNLRQVVEPAAASTLGPAEGPSAGPTEAPPMPPASPAVS</sequence>
<dbReference type="Gene3D" id="2.30.30.60">
    <property type="match status" value="1"/>
</dbReference>
<dbReference type="PANTHER" id="PTHR30347:SF1">
    <property type="entry name" value="MECHANOSENSITIVE CHANNEL MSCK"/>
    <property type="match status" value="1"/>
</dbReference>
<proteinExistence type="inferred from homology"/>
<dbReference type="Gene3D" id="1.10.287.1260">
    <property type="match status" value="1"/>
</dbReference>
<feature type="transmembrane region" description="Helical" evidence="8">
    <location>
        <begin position="389"/>
        <end position="406"/>
    </location>
</feature>
<feature type="region of interest" description="Disordered" evidence="7">
    <location>
        <begin position="840"/>
        <end position="866"/>
    </location>
</feature>
<gene>
    <name evidence="12" type="ORF">N4261_04015</name>
</gene>
<dbReference type="Proteomes" id="UP001064933">
    <property type="component" value="Chromosome"/>
</dbReference>
<name>A0ABY6B2H2_9BURK</name>
<evidence type="ECO:0000313" key="12">
    <source>
        <dbReference type="EMBL" id="UXH79113.1"/>
    </source>
</evidence>
<feature type="domain" description="Mechanosensitive ion channel MscS C-terminal" evidence="11">
    <location>
        <begin position="738"/>
        <end position="821"/>
    </location>
</feature>
<feature type="transmembrane region" description="Helical" evidence="8">
    <location>
        <begin position="574"/>
        <end position="595"/>
    </location>
</feature>
<evidence type="ECO:0000256" key="3">
    <source>
        <dbReference type="ARBA" id="ARBA00022475"/>
    </source>
</evidence>
<dbReference type="SUPFAM" id="SSF50182">
    <property type="entry name" value="Sm-like ribonucleoproteins"/>
    <property type="match status" value="1"/>
</dbReference>
<keyword evidence="9" id="KW-0732">Signal</keyword>
<feature type="transmembrane region" description="Helical" evidence="8">
    <location>
        <begin position="451"/>
        <end position="470"/>
    </location>
</feature>
<evidence type="ECO:0000256" key="2">
    <source>
        <dbReference type="ARBA" id="ARBA00008017"/>
    </source>
</evidence>
<evidence type="ECO:0000256" key="4">
    <source>
        <dbReference type="ARBA" id="ARBA00022692"/>
    </source>
</evidence>
<evidence type="ECO:0000256" key="5">
    <source>
        <dbReference type="ARBA" id="ARBA00022989"/>
    </source>
</evidence>
<dbReference type="InterPro" id="IPR006685">
    <property type="entry name" value="MscS_channel_2nd"/>
</dbReference>
<evidence type="ECO:0000256" key="1">
    <source>
        <dbReference type="ARBA" id="ARBA00004651"/>
    </source>
</evidence>
<keyword evidence="3" id="KW-1003">Cell membrane</keyword>
<dbReference type="InterPro" id="IPR023408">
    <property type="entry name" value="MscS_beta-dom_sf"/>
</dbReference>
<evidence type="ECO:0000256" key="9">
    <source>
        <dbReference type="SAM" id="SignalP"/>
    </source>
</evidence>
<dbReference type="Pfam" id="PF00924">
    <property type="entry name" value="MS_channel_2nd"/>
    <property type="match status" value="1"/>
</dbReference>
<comment type="subcellular location">
    <subcellularLocation>
        <location evidence="1">Cell membrane</location>
        <topology evidence="1">Multi-pass membrane protein</topology>
    </subcellularLocation>
</comment>
<dbReference type="InterPro" id="IPR010920">
    <property type="entry name" value="LSM_dom_sf"/>
</dbReference>
<keyword evidence="6 8" id="KW-0472">Membrane</keyword>
<dbReference type="SUPFAM" id="SSF82689">
    <property type="entry name" value="Mechanosensitive channel protein MscS (YggB), C-terminal domain"/>
    <property type="match status" value="1"/>
</dbReference>
<protein>
    <submittedName>
        <fullName evidence="12">Mechanosensitive ion channel</fullName>
    </submittedName>
</protein>
<dbReference type="InterPro" id="IPR011014">
    <property type="entry name" value="MscS_channel_TM-2"/>
</dbReference>
<evidence type="ECO:0000256" key="8">
    <source>
        <dbReference type="SAM" id="Phobius"/>
    </source>
</evidence>
<feature type="signal peptide" evidence="9">
    <location>
        <begin position="1"/>
        <end position="20"/>
    </location>
</feature>
<feature type="transmembrane region" description="Helical" evidence="8">
    <location>
        <begin position="623"/>
        <end position="642"/>
    </location>
</feature>
<dbReference type="Pfam" id="PF21082">
    <property type="entry name" value="MS_channel_3rd"/>
    <property type="match status" value="1"/>
</dbReference>
<feature type="chain" id="PRO_5045189575" evidence="9">
    <location>
        <begin position="21"/>
        <end position="866"/>
    </location>
</feature>
<keyword evidence="5 8" id="KW-1133">Transmembrane helix</keyword>
<evidence type="ECO:0000313" key="13">
    <source>
        <dbReference type="Proteomes" id="UP001064933"/>
    </source>
</evidence>
<organism evidence="12 13">
    <name type="scientific">Roseateles amylovorans</name>
    <dbReference type="NCBI Taxonomy" id="2978473"/>
    <lineage>
        <taxon>Bacteria</taxon>
        <taxon>Pseudomonadati</taxon>
        <taxon>Pseudomonadota</taxon>
        <taxon>Betaproteobacteria</taxon>
        <taxon>Burkholderiales</taxon>
        <taxon>Sphaerotilaceae</taxon>
        <taxon>Roseateles</taxon>
    </lineage>
</organism>
<evidence type="ECO:0000259" key="11">
    <source>
        <dbReference type="Pfam" id="PF21082"/>
    </source>
</evidence>
<evidence type="ECO:0000256" key="6">
    <source>
        <dbReference type="ARBA" id="ARBA00023136"/>
    </source>
</evidence>
<keyword evidence="4 8" id="KW-0812">Transmembrane</keyword>
<feature type="transmembrane region" description="Helical" evidence="8">
    <location>
        <begin position="648"/>
        <end position="677"/>
    </location>
</feature>
<dbReference type="Gene3D" id="3.30.70.100">
    <property type="match status" value="1"/>
</dbReference>
<dbReference type="InterPro" id="IPR052702">
    <property type="entry name" value="MscS-like_channel"/>
</dbReference>
<dbReference type="SUPFAM" id="SSF82861">
    <property type="entry name" value="Mechanosensitive channel protein MscS (YggB), transmembrane region"/>
    <property type="match status" value="1"/>
</dbReference>